<dbReference type="EMBL" id="CAXIEN010000068">
    <property type="protein sequence ID" value="CAL1273577.1"/>
    <property type="molecule type" value="Genomic_DNA"/>
</dbReference>
<sequence length="122" mass="13976">MKYKKTSKITKPPVRKSPAQSSFQRNIDPVCSPNEFGLNYGKLELNLGGRKCTFENGNWIIDGYLQRSSTPMRKVSGHSEELQKLIEENNFLKLKVEILLTLLSELKFKEASIQESAKKEEK</sequence>
<dbReference type="Proteomes" id="UP001497382">
    <property type="component" value="Unassembled WGS sequence"/>
</dbReference>
<name>A0AAV1ZST8_9ARAC</name>
<feature type="region of interest" description="Disordered" evidence="1">
    <location>
        <begin position="1"/>
        <end position="26"/>
    </location>
</feature>
<evidence type="ECO:0008006" key="4">
    <source>
        <dbReference type="Google" id="ProtNLM"/>
    </source>
</evidence>
<organism evidence="2 3">
    <name type="scientific">Larinioides sclopetarius</name>
    <dbReference type="NCBI Taxonomy" id="280406"/>
    <lineage>
        <taxon>Eukaryota</taxon>
        <taxon>Metazoa</taxon>
        <taxon>Ecdysozoa</taxon>
        <taxon>Arthropoda</taxon>
        <taxon>Chelicerata</taxon>
        <taxon>Arachnida</taxon>
        <taxon>Araneae</taxon>
        <taxon>Araneomorphae</taxon>
        <taxon>Entelegynae</taxon>
        <taxon>Araneoidea</taxon>
        <taxon>Araneidae</taxon>
        <taxon>Larinioides</taxon>
    </lineage>
</organism>
<dbReference type="InterPro" id="IPR028118">
    <property type="entry name" value="Chibby_fam"/>
</dbReference>
<comment type="caution">
    <text evidence="2">The sequence shown here is derived from an EMBL/GenBank/DDBJ whole genome shotgun (WGS) entry which is preliminary data.</text>
</comment>
<gene>
    <name evidence="2" type="ORF">LARSCL_LOCUS6972</name>
</gene>
<evidence type="ECO:0000313" key="3">
    <source>
        <dbReference type="Proteomes" id="UP001497382"/>
    </source>
</evidence>
<protein>
    <recommendedName>
        <fullName evidence="4">Chibby</fullName>
    </recommendedName>
</protein>
<dbReference type="AlphaFoldDB" id="A0AAV1ZST8"/>
<reference evidence="2 3" key="1">
    <citation type="submission" date="2024-04" db="EMBL/GenBank/DDBJ databases">
        <authorList>
            <person name="Rising A."/>
            <person name="Reimegard J."/>
            <person name="Sonavane S."/>
            <person name="Akerstrom W."/>
            <person name="Nylinder S."/>
            <person name="Hedman E."/>
            <person name="Kallberg Y."/>
        </authorList>
    </citation>
    <scope>NUCLEOTIDE SEQUENCE [LARGE SCALE GENOMIC DNA]</scope>
</reference>
<accession>A0AAV1ZST8</accession>
<evidence type="ECO:0000256" key="1">
    <source>
        <dbReference type="SAM" id="MobiDB-lite"/>
    </source>
</evidence>
<dbReference type="Pfam" id="PF14645">
    <property type="entry name" value="Chibby"/>
    <property type="match status" value="1"/>
</dbReference>
<evidence type="ECO:0000313" key="2">
    <source>
        <dbReference type="EMBL" id="CAL1273577.1"/>
    </source>
</evidence>
<proteinExistence type="predicted"/>
<keyword evidence="3" id="KW-1185">Reference proteome</keyword>